<dbReference type="AlphaFoldDB" id="A0A9P1V5T7"/>
<dbReference type="Gene3D" id="2.60.40.1090">
    <property type="entry name" value="Fimbrial-type adhesion domain"/>
    <property type="match status" value="1"/>
</dbReference>
<comment type="caution">
    <text evidence="2">The sequence shown here is derived from an EMBL/GenBank/DDBJ whole genome shotgun (WGS) entry which is preliminary data.</text>
</comment>
<dbReference type="Proteomes" id="UP000041356">
    <property type="component" value="Unassembled WGS sequence"/>
</dbReference>
<organism evidence="2 3">
    <name type="scientific">Yersinia enterocolitica</name>
    <dbReference type="NCBI Taxonomy" id="630"/>
    <lineage>
        <taxon>Bacteria</taxon>
        <taxon>Pseudomonadati</taxon>
        <taxon>Pseudomonadota</taxon>
        <taxon>Gammaproteobacteria</taxon>
        <taxon>Enterobacterales</taxon>
        <taxon>Yersiniaceae</taxon>
        <taxon>Yersinia</taxon>
    </lineage>
</organism>
<protein>
    <submittedName>
        <fullName evidence="2">Exported pilin protein</fullName>
    </submittedName>
</protein>
<gene>
    <name evidence="2" type="primary">mrfJ</name>
    <name evidence="2" type="ORF">ERS137939_03500</name>
</gene>
<dbReference type="EMBL" id="CPZF01000010">
    <property type="protein sequence ID" value="CNG20696.1"/>
    <property type="molecule type" value="Genomic_DNA"/>
</dbReference>
<dbReference type="GO" id="GO:0007155">
    <property type="term" value="P:cell adhesion"/>
    <property type="evidence" value="ECO:0007669"/>
    <property type="project" value="InterPro"/>
</dbReference>
<sequence length="294" mass="31436">MLTLKLIIIRLSADMQIETMEPKRMTQPNMQFRYKYCWLIACVLFLFPLYSQASAWVSTQTRIGGQYTGTFSWPSEELTNVLCTSSSCSVAICHYSSLEAERCLNPSAASTRVVVSQGATAKTMRDAFVSRNGASGSWSTTTPVLSSSNTCFGILYWQGAGDLNFSGNLIPGSYCGAVPPTPETCDITGDVYINYGSLNQQSVDSAIKSEPLTLNCTVRTSVKLTLVGAKSINLGQNGNLTSTLKVSGQDLANGVTVTANIGNTSFPIESTLHAPALPDAGTFSGSGVIIMSYF</sequence>
<evidence type="ECO:0000313" key="3">
    <source>
        <dbReference type="Proteomes" id="UP000041356"/>
    </source>
</evidence>
<evidence type="ECO:0000313" key="2">
    <source>
        <dbReference type="EMBL" id="CNG20696.1"/>
    </source>
</evidence>
<dbReference type="GO" id="GO:0009289">
    <property type="term" value="C:pilus"/>
    <property type="evidence" value="ECO:0007669"/>
    <property type="project" value="InterPro"/>
</dbReference>
<proteinExistence type="predicted"/>
<evidence type="ECO:0000259" key="1">
    <source>
        <dbReference type="Pfam" id="PF24223"/>
    </source>
</evidence>
<dbReference type="InterPro" id="IPR036937">
    <property type="entry name" value="Adhesion_dom_fimbrial_sf"/>
</dbReference>
<name>A0A9P1V5T7_YEREN</name>
<accession>A0A9P1V5T7</accession>
<dbReference type="Pfam" id="PF24223">
    <property type="entry name" value="MrpH_C"/>
    <property type="match status" value="1"/>
</dbReference>
<feature type="domain" description="Fimbrial adhesin MrpH C-terminal" evidence="1">
    <location>
        <begin position="189"/>
        <end position="292"/>
    </location>
</feature>
<reference evidence="2 3" key="1">
    <citation type="submission" date="2015-03" db="EMBL/GenBank/DDBJ databases">
        <authorList>
            <consortium name="Pathogen Informatics"/>
            <person name="Murphy D."/>
        </authorList>
    </citation>
    <scope>NUCLEOTIDE SEQUENCE [LARGE SCALE GENOMIC DNA]</scope>
    <source>
        <strain evidence="2 3">IP27818</strain>
    </source>
</reference>
<dbReference type="InterPro" id="IPR057010">
    <property type="entry name" value="MrpH_C"/>
</dbReference>